<feature type="non-terminal residue" evidence="13">
    <location>
        <position position="1"/>
    </location>
</feature>
<dbReference type="SUPFAM" id="SSF57716">
    <property type="entry name" value="Glucocorticoid receptor-like (DNA-binding domain)"/>
    <property type="match status" value="1"/>
</dbReference>
<evidence type="ECO:0000313" key="14">
    <source>
        <dbReference type="Proteomes" id="UP000825002"/>
    </source>
</evidence>
<sequence length="816" mass="87318">ITDDDDDAANAAPSGVARAAKVVEAAAIAAAKTAARTARIASTTMQPTIEQDQLTAIFLYLFTLFDTDTKEAANIVTTIREQRSIVEMSWNTTSYKVEVVTPQSTGSIKAQIEIIPCKVCGDKSSGVHYGVITCEGCKGFFRRSQSAPNQQNYQCPRQKQCIVDRVNRNRCQYCRLQKCLALGMSRDAVKFGRMSKKQREKVEDEVRFHRMQSTNASSNNNNNNNNNNNTIPNANQTGATTFVTQQQQQRANTNNCQQRTQQHVQINNSNNNNNNNHLNINLNTLATPTQAFTQVSQAQQQQQYGQQQQQQSEHGNQLHQLQIVNGTGGAPSHVVLIPAGATAAGTLSGLTIQTFATRPSNGASCGANQQQQANQLNTSQQNVNQQQQLIKTEPLNVANNNSNNSSKRQADHFSPDSSVFDTPTSQQSSSSSTSSTSSVSSGGGGGGGTPSSTGNTATSATSSTSSINNKTQTPVRHDAFLTSVANNSNNGTGYSSSNNSNRYVHDSSTASSNTTTSTTTTTSAGDTVTQMYSSQTMQQQQQQLNSSQQQQNGSFDLVGSPTEFAVDSTTFDGTTLLRSQSGGLDVDTLTSSTVVGGGLLLTTTPTPTPTTSSTPSSCSPNTNHSSSAKSTASSASSASSSSSSSVSINNNNGTTTTTTTTITTPPSTTSTITGATTVQDIAGASDEATVHHIDDLLASTLAAAHERTCLLSSEQIAEFQRLPPVASQQRVAYLRSLTYEELWLECATYLKAVIRRIIEFAKMVPGFRELTQDDQIVLLKAASFEQCCLRISRYYDLNTGQLLFGTGLVPMDMFIR</sequence>
<evidence type="ECO:0000256" key="8">
    <source>
        <dbReference type="ARBA" id="ARBA00023170"/>
    </source>
</evidence>
<protein>
    <submittedName>
        <fullName evidence="13">Nuclear hormone receptor HR3</fullName>
    </submittedName>
</protein>
<feature type="compositionally biased region" description="Low complexity" evidence="10">
    <location>
        <begin position="450"/>
        <end position="466"/>
    </location>
</feature>
<evidence type="ECO:0000256" key="5">
    <source>
        <dbReference type="ARBA" id="ARBA00023015"/>
    </source>
</evidence>
<keyword evidence="2" id="KW-0479">Metal-binding</keyword>
<dbReference type="PRINTS" id="PR00047">
    <property type="entry name" value="STROIDFINGER"/>
</dbReference>
<dbReference type="CDD" id="cd06968">
    <property type="entry name" value="NR_DBD_ROR"/>
    <property type="match status" value="1"/>
</dbReference>
<dbReference type="InterPro" id="IPR013088">
    <property type="entry name" value="Znf_NHR/GATA"/>
</dbReference>
<dbReference type="Pfam" id="PF00104">
    <property type="entry name" value="Hormone_recep"/>
    <property type="match status" value="1"/>
</dbReference>
<feature type="compositionally biased region" description="Low complexity" evidence="10">
    <location>
        <begin position="486"/>
        <end position="552"/>
    </location>
</feature>
<dbReference type="Proteomes" id="UP000825002">
    <property type="component" value="Unassembled WGS sequence"/>
</dbReference>
<proteinExistence type="predicted"/>
<dbReference type="InterPro" id="IPR035500">
    <property type="entry name" value="NHR-like_dom_sf"/>
</dbReference>
<dbReference type="PANTHER" id="PTHR45805">
    <property type="entry name" value="NUCLEAR HORMONE RECEPTOR HR3-RELATED"/>
    <property type="match status" value="1"/>
</dbReference>
<accession>A0ABQ7SA28</accession>
<dbReference type="Gene3D" id="1.10.565.10">
    <property type="entry name" value="Retinoid X Receptor"/>
    <property type="match status" value="1"/>
</dbReference>
<keyword evidence="6" id="KW-0238">DNA-binding</keyword>
<feature type="domain" description="NR LBD" evidence="12">
    <location>
        <begin position="693"/>
        <end position="816"/>
    </location>
</feature>
<dbReference type="EMBL" id="JAIFTH010000192">
    <property type="protein sequence ID" value="KAG9510256.1"/>
    <property type="molecule type" value="Genomic_DNA"/>
</dbReference>
<dbReference type="PANTHER" id="PTHR45805:SF2">
    <property type="entry name" value="NUCLEAR HORMONE RECEPTOR HR3-RELATED"/>
    <property type="match status" value="1"/>
</dbReference>
<dbReference type="InterPro" id="IPR044101">
    <property type="entry name" value="NR_DBD_ROR"/>
</dbReference>
<keyword evidence="14" id="KW-1185">Reference proteome</keyword>
<organism evidence="13 14">
    <name type="scientific">Fragariocoptes setiger</name>
    <dbReference type="NCBI Taxonomy" id="1670756"/>
    <lineage>
        <taxon>Eukaryota</taxon>
        <taxon>Metazoa</taxon>
        <taxon>Ecdysozoa</taxon>
        <taxon>Arthropoda</taxon>
        <taxon>Chelicerata</taxon>
        <taxon>Arachnida</taxon>
        <taxon>Acari</taxon>
        <taxon>Acariformes</taxon>
        <taxon>Trombidiformes</taxon>
        <taxon>Prostigmata</taxon>
        <taxon>Eupodina</taxon>
        <taxon>Eriophyoidea</taxon>
        <taxon>Phytoptidae</taxon>
        <taxon>Fragariocoptes</taxon>
    </lineage>
</organism>
<dbReference type="PROSITE" id="PS51030">
    <property type="entry name" value="NUCLEAR_REC_DBD_2"/>
    <property type="match status" value="1"/>
</dbReference>
<comment type="caution">
    <text evidence="13">The sequence shown here is derived from an EMBL/GenBank/DDBJ whole genome shotgun (WGS) entry which is preliminary data.</text>
</comment>
<feature type="region of interest" description="Disordered" evidence="10">
    <location>
        <begin position="212"/>
        <end position="236"/>
    </location>
</feature>
<feature type="non-terminal residue" evidence="13">
    <location>
        <position position="816"/>
    </location>
</feature>
<feature type="compositionally biased region" description="Low complexity" evidence="10">
    <location>
        <begin position="214"/>
        <end position="236"/>
    </location>
</feature>
<evidence type="ECO:0000256" key="6">
    <source>
        <dbReference type="ARBA" id="ARBA00023125"/>
    </source>
</evidence>
<feature type="domain" description="Nuclear receptor" evidence="11">
    <location>
        <begin position="114"/>
        <end position="191"/>
    </location>
</feature>
<evidence type="ECO:0000256" key="10">
    <source>
        <dbReference type="SAM" id="MobiDB-lite"/>
    </source>
</evidence>
<keyword evidence="4" id="KW-0862">Zinc</keyword>
<evidence type="ECO:0000256" key="4">
    <source>
        <dbReference type="ARBA" id="ARBA00022833"/>
    </source>
</evidence>
<keyword evidence="5" id="KW-0805">Transcription regulation</keyword>
<keyword evidence="8 13" id="KW-0675">Receptor</keyword>
<evidence type="ECO:0000256" key="9">
    <source>
        <dbReference type="ARBA" id="ARBA00023242"/>
    </source>
</evidence>
<reference evidence="13 14" key="1">
    <citation type="submission" date="2020-10" db="EMBL/GenBank/DDBJ databases">
        <authorList>
            <person name="Klimov P.B."/>
            <person name="Dyachkov S.M."/>
            <person name="Chetverikov P.E."/>
        </authorList>
    </citation>
    <scope>NUCLEOTIDE SEQUENCE [LARGE SCALE GENOMIC DNA]</scope>
    <source>
        <strain evidence="13">BMOC 18-1129-001#AD2665</strain>
        <tissue evidence="13">Entire mites</tissue>
    </source>
</reference>
<dbReference type="PROSITE" id="PS00031">
    <property type="entry name" value="NUCLEAR_REC_DBD_1"/>
    <property type="match status" value="1"/>
</dbReference>
<comment type="subcellular location">
    <subcellularLocation>
        <location evidence="1">Nucleus</location>
    </subcellularLocation>
</comment>
<keyword evidence="7" id="KW-0804">Transcription</keyword>
<evidence type="ECO:0000256" key="3">
    <source>
        <dbReference type="ARBA" id="ARBA00022771"/>
    </source>
</evidence>
<feature type="region of interest" description="Disordered" evidence="10">
    <location>
        <begin position="296"/>
        <end position="316"/>
    </location>
</feature>
<keyword evidence="9" id="KW-0539">Nucleus</keyword>
<feature type="compositionally biased region" description="Low complexity" evidence="10">
    <location>
        <begin position="422"/>
        <end position="440"/>
    </location>
</feature>
<feature type="region of interest" description="Disordered" evidence="10">
    <location>
        <begin position="600"/>
        <end position="671"/>
    </location>
</feature>
<name>A0ABQ7SA28_9ACAR</name>
<evidence type="ECO:0000259" key="11">
    <source>
        <dbReference type="PROSITE" id="PS51030"/>
    </source>
</evidence>
<evidence type="ECO:0000256" key="2">
    <source>
        <dbReference type="ARBA" id="ARBA00022723"/>
    </source>
</evidence>
<dbReference type="PROSITE" id="PS51843">
    <property type="entry name" value="NR_LBD"/>
    <property type="match status" value="1"/>
</dbReference>
<gene>
    <name evidence="13" type="primary">Hr3</name>
    <name evidence="13" type="ORF">GZH46_01209</name>
</gene>
<feature type="compositionally biased region" description="Low complexity" evidence="10">
    <location>
        <begin position="368"/>
        <end position="388"/>
    </location>
</feature>
<dbReference type="InterPro" id="IPR000536">
    <property type="entry name" value="Nucl_hrmn_rcpt_lig-bd"/>
</dbReference>
<dbReference type="InterPro" id="IPR001628">
    <property type="entry name" value="Znf_hrmn_rcpt"/>
</dbReference>
<feature type="region of interest" description="Disordered" evidence="10">
    <location>
        <begin position="361"/>
        <end position="561"/>
    </location>
</feature>
<dbReference type="SUPFAM" id="SSF48508">
    <property type="entry name" value="Nuclear receptor ligand-binding domain"/>
    <property type="match status" value="1"/>
</dbReference>
<dbReference type="Gene3D" id="3.30.50.10">
    <property type="entry name" value="Erythroid Transcription Factor GATA-1, subunit A"/>
    <property type="match status" value="1"/>
</dbReference>
<dbReference type="Pfam" id="PF00105">
    <property type="entry name" value="zf-C4"/>
    <property type="match status" value="1"/>
</dbReference>
<evidence type="ECO:0000259" key="12">
    <source>
        <dbReference type="PROSITE" id="PS51843"/>
    </source>
</evidence>
<evidence type="ECO:0000256" key="1">
    <source>
        <dbReference type="ARBA" id="ARBA00004123"/>
    </source>
</evidence>
<keyword evidence="3" id="KW-0863">Zinc-finger</keyword>
<evidence type="ECO:0000256" key="7">
    <source>
        <dbReference type="ARBA" id="ARBA00023163"/>
    </source>
</evidence>
<evidence type="ECO:0000313" key="13">
    <source>
        <dbReference type="EMBL" id="KAG9510256.1"/>
    </source>
</evidence>
<dbReference type="SMART" id="SM00399">
    <property type="entry name" value="ZnF_C4"/>
    <property type="match status" value="1"/>
</dbReference>